<dbReference type="AlphaFoldDB" id="A0A7H8NCX8"/>
<gene>
    <name evidence="1" type="ORF">HUT08_25350</name>
</gene>
<organism evidence="1 2">
    <name type="scientific">Streptomyces buecherae</name>
    <dbReference type="NCBI Taxonomy" id="2763006"/>
    <lineage>
        <taxon>Bacteria</taxon>
        <taxon>Bacillati</taxon>
        <taxon>Actinomycetota</taxon>
        <taxon>Actinomycetes</taxon>
        <taxon>Kitasatosporales</taxon>
        <taxon>Streptomycetaceae</taxon>
        <taxon>Streptomyces</taxon>
    </lineage>
</organism>
<evidence type="ECO:0000313" key="2">
    <source>
        <dbReference type="Proteomes" id="UP000509303"/>
    </source>
</evidence>
<accession>A0A7H8NCX8</accession>
<keyword evidence="2" id="KW-1185">Reference proteome</keyword>
<sequence>MSELSVADGSSVHLPAPEVDDVVDGALAATDAPYGATVRVAPYAGMAKGDVITVTFGDLYTDVSPVSTSWVGREMAFVVPTEVLAAAKTAVAVAYSVERSGGGSLGSETTTITVVPRRVEGD</sequence>
<protein>
    <submittedName>
        <fullName evidence="1">Uncharacterized protein</fullName>
    </submittedName>
</protein>
<evidence type="ECO:0000313" key="1">
    <source>
        <dbReference type="EMBL" id="QKW52311.1"/>
    </source>
</evidence>
<dbReference type="EMBL" id="CP054929">
    <property type="protein sequence ID" value="QKW52311.1"/>
    <property type="molecule type" value="Genomic_DNA"/>
</dbReference>
<proteinExistence type="predicted"/>
<name>A0A7H8NCX8_9ACTN</name>
<dbReference type="Proteomes" id="UP000509303">
    <property type="component" value="Chromosome"/>
</dbReference>
<dbReference type="RefSeq" id="WP_176164015.1">
    <property type="nucleotide sequence ID" value="NZ_CP054929.1"/>
</dbReference>
<reference evidence="1 2" key="1">
    <citation type="submission" date="2020-06" db="EMBL/GenBank/DDBJ databases">
        <title>Genome mining for natural products.</title>
        <authorList>
            <person name="Zhang B."/>
            <person name="Shi J."/>
            <person name="Ge H."/>
        </authorList>
    </citation>
    <scope>NUCLEOTIDE SEQUENCE [LARGE SCALE GENOMIC DNA]</scope>
    <source>
        <strain evidence="1 2">NA00687</strain>
    </source>
</reference>